<dbReference type="InterPro" id="IPR017467">
    <property type="entry name" value="CHP03016_PEP-CTERM"/>
</dbReference>
<feature type="chain" id="PRO_5046706142" evidence="2">
    <location>
        <begin position="28"/>
        <end position="537"/>
    </location>
</feature>
<sequence length="537" mass="57085">MSPCSRPALAAVALAATLLAGASGAWAQSRLTQGAAGGDGQPVDPALAINAPPPAGVSQAIQVRPALQLRSTTTNNISLSGPDSARADTVVVATPRLDARVNTPGLRLEAALAADLVSYVGRSRADRFFPNARADATVQLAERLLFVDAGLSADTSTPNPFGLLDAPSQTVFTRSTTTRERISPHIDRELGQDARLQLRTDHSWVQNEAGIATLGDARLSEQTGQYELRPQPLGLRLQGQRQASTFSQSGSSDVTFENARASLLYAALPQQLLLIVTGGTDRGRFGSNDVRETVRGGGLVWTPTDRTRLDLQAEKRFFGTGWNVSFSHRSPFLGINAGLTQQATTYAAQVAALAAGADLTQLFDAMLSTRISNPAERAAAVQQLIAQRNLPTTLGSALNLYSATAQLQKGANLSLALLGVRHTVTLRTFYTRTEDLIGNDLPPLISSDARQYGSSLGLNRRLRPETTADVTFGRTRVVGFGANAATRTSTSSVRLGLSQAFSPRTTGTVSLDRLWIDSTVLADANQTSLTFGLLHRF</sequence>
<dbReference type="Proteomes" id="UP001235760">
    <property type="component" value="Unassembled WGS sequence"/>
</dbReference>
<organism evidence="3 4">
    <name type="scientific">Leptothrix discophora</name>
    <dbReference type="NCBI Taxonomy" id="89"/>
    <lineage>
        <taxon>Bacteria</taxon>
        <taxon>Pseudomonadati</taxon>
        <taxon>Pseudomonadota</taxon>
        <taxon>Betaproteobacteria</taxon>
        <taxon>Burkholderiales</taxon>
        <taxon>Sphaerotilaceae</taxon>
        <taxon>Leptothrix</taxon>
    </lineage>
</organism>
<feature type="signal peptide" evidence="2">
    <location>
        <begin position="1"/>
        <end position="27"/>
    </location>
</feature>
<dbReference type="NCBIfam" id="TIGR03016">
    <property type="entry name" value="pepcterm_hypo_1"/>
    <property type="match status" value="1"/>
</dbReference>
<feature type="region of interest" description="Disordered" evidence="1">
    <location>
        <begin position="32"/>
        <end position="51"/>
    </location>
</feature>
<protein>
    <submittedName>
        <fullName evidence="3">TIGR03016 family PEP-CTERM system-associated outer membrane protein</fullName>
    </submittedName>
</protein>
<name>A0ABT9G552_LEPDI</name>
<comment type="caution">
    <text evidence="3">The sequence shown here is derived from an EMBL/GenBank/DDBJ whole genome shotgun (WGS) entry which is preliminary data.</text>
</comment>
<keyword evidence="2" id="KW-0732">Signal</keyword>
<evidence type="ECO:0000313" key="4">
    <source>
        <dbReference type="Proteomes" id="UP001235760"/>
    </source>
</evidence>
<reference evidence="3 4" key="1">
    <citation type="submission" date="2023-08" db="EMBL/GenBank/DDBJ databases">
        <authorList>
            <person name="Roldan D.M."/>
            <person name="Menes R.J."/>
        </authorList>
    </citation>
    <scope>NUCLEOTIDE SEQUENCE [LARGE SCALE GENOMIC DNA]</scope>
    <source>
        <strain evidence="3 4">CCM 2812</strain>
    </source>
</reference>
<evidence type="ECO:0000256" key="1">
    <source>
        <dbReference type="SAM" id="MobiDB-lite"/>
    </source>
</evidence>
<proteinExistence type="predicted"/>
<evidence type="ECO:0000256" key="2">
    <source>
        <dbReference type="SAM" id="SignalP"/>
    </source>
</evidence>
<dbReference type="RefSeq" id="WP_305749880.1">
    <property type="nucleotide sequence ID" value="NZ_JAUZEE010000005.1"/>
</dbReference>
<dbReference type="EMBL" id="JAUZEE010000005">
    <property type="protein sequence ID" value="MDP4301338.1"/>
    <property type="molecule type" value="Genomic_DNA"/>
</dbReference>
<evidence type="ECO:0000313" key="3">
    <source>
        <dbReference type="EMBL" id="MDP4301338.1"/>
    </source>
</evidence>
<keyword evidence="4" id="KW-1185">Reference proteome</keyword>
<dbReference type="SUPFAM" id="SSF56935">
    <property type="entry name" value="Porins"/>
    <property type="match status" value="1"/>
</dbReference>
<gene>
    <name evidence="3" type="ORF">Q8X39_11875</name>
</gene>
<accession>A0ABT9G552</accession>